<dbReference type="PROSITE" id="PS00435">
    <property type="entry name" value="PEROXIDASE_1"/>
    <property type="match status" value="1"/>
</dbReference>
<dbReference type="GO" id="GO:0042744">
    <property type="term" value="P:hydrogen peroxide catabolic process"/>
    <property type="evidence" value="ECO:0007669"/>
    <property type="project" value="UniProtKB-KW"/>
</dbReference>
<sequence length="327" mass="35094">MAFFQSLSSSCMMSCVVLGFVLMLGGKSSAQLSTDFYSKSCPKLLSTVRSVVEDAVSKEKRMGASLLRLHFHDCFVNGCDGSILLEDTPSFRGEQTAGPNSNSVRGFNVINDIKAKVEQVCPGIVSCADIVAVAARDSTVILGGPNWNVKLGRRDSKTASFSAANSGVLPPPSSTLSNLINRFQAKGLSARDMVALSGSHTIGQARCTVFRTRIYNETNIDSSFARTRQENCPFPTGSGDNNLAPLDVQTPTAFDNNYYKNLVNQKGLLHSDQVLFNGGSADSLVITYSKNPKAFNSDFAAAMIKMGDIDPLTGSKGEIRKKCSKVN</sequence>
<feature type="binding site" evidence="15">
    <location>
        <position position="255"/>
    </location>
    <ligand>
        <name>Ca(2+)</name>
        <dbReference type="ChEBI" id="CHEBI:29108"/>
        <label>2</label>
    </ligand>
</feature>
<feature type="domain" description="Plant heme peroxidase family profile" evidence="19">
    <location>
        <begin position="31"/>
        <end position="327"/>
    </location>
</feature>
<dbReference type="FunFam" id="1.10.420.10:FF:000006">
    <property type="entry name" value="Peroxidase"/>
    <property type="match status" value="1"/>
</dbReference>
<evidence type="ECO:0000256" key="17">
    <source>
        <dbReference type="PIRSR" id="PIRSR600823-5"/>
    </source>
</evidence>
<comment type="catalytic activity">
    <reaction evidence="1 18">
        <text>2 a phenolic donor + H2O2 = 2 a phenolic radical donor + 2 H2O</text>
        <dbReference type="Rhea" id="RHEA:56136"/>
        <dbReference type="ChEBI" id="CHEBI:15377"/>
        <dbReference type="ChEBI" id="CHEBI:16240"/>
        <dbReference type="ChEBI" id="CHEBI:139520"/>
        <dbReference type="ChEBI" id="CHEBI:139521"/>
        <dbReference type="EC" id="1.11.1.7"/>
    </reaction>
</comment>
<dbReference type="AlphaFoldDB" id="A0A2C9U3I3"/>
<keyword evidence="18" id="KW-0964">Secreted</keyword>
<keyword evidence="8 15" id="KW-0106">Calcium</keyword>
<gene>
    <name evidence="20" type="ORF">MANES_18G144800v8</name>
</gene>
<dbReference type="PANTHER" id="PTHR31388:SF144">
    <property type="entry name" value="PEROXIDASE 67-RELATED"/>
    <property type="match status" value="1"/>
</dbReference>
<evidence type="ECO:0000313" key="21">
    <source>
        <dbReference type="Proteomes" id="UP000091857"/>
    </source>
</evidence>
<comment type="similarity">
    <text evidence="18">Belongs to the peroxidase family. Classical plant (class III) peroxidase subfamily.</text>
</comment>
<dbReference type="GO" id="GO:0046872">
    <property type="term" value="F:metal ion binding"/>
    <property type="evidence" value="ECO:0007669"/>
    <property type="project" value="UniProtKB-UniRule"/>
</dbReference>
<dbReference type="Proteomes" id="UP000091857">
    <property type="component" value="Chromosome 18"/>
</dbReference>
<dbReference type="GO" id="GO:0042742">
    <property type="term" value="P:defense response to bacterium"/>
    <property type="evidence" value="ECO:0000318"/>
    <property type="project" value="GO_Central"/>
</dbReference>
<comment type="cofactor">
    <cofactor evidence="15 18">
        <name>Ca(2+)</name>
        <dbReference type="ChEBI" id="CHEBI:29108"/>
    </cofactor>
    <text evidence="15 18">Binds 2 calcium ions per subunit.</text>
</comment>
<evidence type="ECO:0000256" key="4">
    <source>
        <dbReference type="ARBA" id="ARBA00012313"/>
    </source>
</evidence>
<comment type="cofactor">
    <cofactor evidence="15 18">
        <name>heme b</name>
        <dbReference type="ChEBI" id="CHEBI:60344"/>
    </cofactor>
    <text evidence="15 18">Binds 1 heme b (iron(II)-protoporphyrin IX) group per subunit.</text>
</comment>
<dbReference type="PRINTS" id="PR00461">
    <property type="entry name" value="PLPEROXIDASE"/>
</dbReference>
<evidence type="ECO:0000256" key="18">
    <source>
        <dbReference type="RuleBase" id="RU362060"/>
    </source>
</evidence>
<dbReference type="InterPro" id="IPR033905">
    <property type="entry name" value="Secretory_peroxidase"/>
</dbReference>
<evidence type="ECO:0000256" key="6">
    <source>
        <dbReference type="ARBA" id="ARBA00022617"/>
    </source>
</evidence>
<dbReference type="InterPro" id="IPR000823">
    <property type="entry name" value="Peroxidase_pln"/>
</dbReference>
<keyword evidence="21" id="KW-1185">Reference proteome</keyword>
<evidence type="ECO:0000313" key="20">
    <source>
        <dbReference type="EMBL" id="OAY24230.1"/>
    </source>
</evidence>
<keyword evidence="5 18" id="KW-0575">Peroxidase</keyword>
<feature type="disulfide bond" evidence="17">
    <location>
        <begin position="127"/>
        <end position="323"/>
    </location>
</feature>
<feature type="binding site" description="axial binding residue" evidence="15">
    <location>
        <position position="200"/>
    </location>
    <ligand>
        <name>heme b</name>
        <dbReference type="ChEBI" id="CHEBI:60344"/>
    </ligand>
    <ligandPart>
        <name>Fe</name>
        <dbReference type="ChEBI" id="CHEBI:18248"/>
    </ligandPart>
</feature>
<evidence type="ECO:0000256" key="13">
    <source>
        <dbReference type="PIRSR" id="PIRSR600823-1"/>
    </source>
</evidence>
<feature type="binding site" evidence="15">
    <location>
        <position position="80"/>
    </location>
    <ligand>
        <name>Ca(2+)</name>
        <dbReference type="ChEBI" id="CHEBI:29108"/>
        <label>1</label>
    </ligand>
</feature>
<feature type="disulfide bond" evidence="17">
    <location>
        <begin position="74"/>
        <end position="79"/>
    </location>
</feature>
<organism evidence="20 21">
    <name type="scientific">Manihot esculenta</name>
    <name type="common">Cassava</name>
    <name type="synonym">Jatropha manihot</name>
    <dbReference type="NCBI Taxonomy" id="3983"/>
    <lineage>
        <taxon>Eukaryota</taxon>
        <taxon>Viridiplantae</taxon>
        <taxon>Streptophyta</taxon>
        <taxon>Embryophyta</taxon>
        <taxon>Tracheophyta</taxon>
        <taxon>Spermatophyta</taxon>
        <taxon>Magnoliopsida</taxon>
        <taxon>eudicotyledons</taxon>
        <taxon>Gunneridae</taxon>
        <taxon>Pentapetalae</taxon>
        <taxon>rosids</taxon>
        <taxon>fabids</taxon>
        <taxon>Malpighiales</taxon>
        <taxon>Euphorbiaceae</taxon>
        <taxon>Crotonoideae</taxon>
        <taxon>Manihoteae</taxon>
        <taxon>Manihot</taxon>
    </lineage>
</organism>
<feature type="binding site" evidence="14">
    <location>
        <position position="170"/>
    </location>
    <ligand>
        <name>substrate</name>
    </ligand>
</feature>
<feature type="disulfide bond" evidence="17">
    <location>
        <begin position="207"/>
        <end position="232"/>
    </location>
</feature>
<dbReference type="FunFam" id="1.10.520.10:FF:000001">
    <property type="entry name" value="Peroxidase"/>
    <property type="match status" value="1"/>
</dbReference>
<feature type="binding site" evidence="15">
    <location>
        <position position="78"/>
    </location>
    <ligand>
        <name>Ca(2+)</name>
        <dbReference type="ChEBI" id="CHEBI:29108"/>
        <label>1</label>
    </ligand>
</feature>
<feature type="binding site" evidence="15">
    <location>
        <position position="76"/>
    </location>
    <ligand>
        <name>Ca(2+)</name>
        <dbReference type="ChEBI" id="CHEBI:29108"/>
        <label>1</label>
    </ligand>
</feature>
<evidence type="ECO:0000256" key="11">
    <source>
        <dbReference type="ARBA" id="ARBA00023157"/>
    </source>
</evidence>
<evidence type="ECO:0000259" key="19">
    <source>
        <dbReference type="PROSITE" id="PS50873"/>
    </source>
</evidence>
<dbReference type="EC" id="1.11.1.7" evidence="4 18"/>
<dbReference type="GO" id="GO:0020037">
    <property type="term" value="F:heme binding"/>
    <property type="evidence" value="ECO:0007669"/>
    <property type="project" value="UniProtKB-UniRule"/>
</dbReference>
<dbReference type="PROSITE" id="PS00436">
    <property type="entry name" value="PEROXIDASE_2"/>
    <property type="match status" value="1"/>
</dbReference>
<dbReference type="GO" id="GO:0004601">
    <property type="term" value="F:peroxidase activity"/>
    <property type="evidence" value="ECO:0000318"/>
    <property type="project" value="GO_Central"/>
</dbReference>
<dbReference type="SMR" id="A0A2C9U3I3"/>
<dbReference type="Gene3D" id="1.10.520.10">
    <property type="match status" value="1"/>
</dbReference>
<comment type="caution">
    <text evidence="20">The sequence shown here is derived from an EMBL/GenBank/DDBJ whole genome shotgun (WGS) entry which is preliminary data.</text>
</comment>
<keyword evidence="18" id="KW-0732">Signal</keyword>
<evidence type="ECO:0000256" key="9">
    <source>
        <dbReference type="ARBA" id="ARBA00023002"/>
    </source>
</evidence>
<keyword evidence="11 17" id="KW-1015">Disulfide bond</keyword>
<evidence type="ECO:0000256" key="12">
    <source>
        <dbReference type="ARBA" id="ARBA00023180"/>
    </source>
</evidence>
<keyword evidence="12" id="KW-0325">Glycoprotein</keyword>
<evidence type="ECO:0000256" key="3">
    <source>
        <dbReference type="ARBA" id="ARBA00006873"/>
    </source>
</evidence>
<feature type="binding site" evidence="15">
    <location>
        <position position="247"/>
    </location>
    <ligand>
        <name>Ca(2+)</name>
        <dbReference type="ChEBI" id="CHEBI:29108"/>
        <label>2</label>
    </ligand>
</feature>
<protein>
    <recommendedName>
        <fullName evidence="4 18">Peroxidase</fullName>
        <ecNumber evidence="4 18">1.11.1.7</ecNumber>
    </recommendedName>
</protein>
<dbReference type="GO" id="GO:0006979">
    <property type="term" value="P:response to oxidative stress"/>
    <property type="evidence" value="ECO:0007669"/>
    <property type="project" value="UniProtKB-UniRule"/>
</dbReference>
<evidence type="ECO:0000256" key="15">
    <source>
        <dbReference type="PIRSR" id="PIRSR600823-3"/>
    </source>
</evidence>
<accession>A0A2C9U3I3</accession>
<feature type="disulfide bond" evidence="17">
    <location>
        <begin position="41"/>
        <end position="121"/>
    </location>
</feature>
<evidence type="ECO:0000256" key="5">
    <source>
        <dbReference type="ARBA" id="ARBA00022559"/>
    </source>
</evidence>
<dbReference type="GO" id="GO:0005576">
    <property type="term" value="C:extracellular region"/>
    <property type="evidence" value="ECO:0007669"/>
    <property type="project" value="UniProtKB-SubCell"/>
</dbReference>
<dbReference type="STRING" id="3983.A0A2C9U3I3"/>
<dbReference type="CDD" id="cd00693">
    <property type="entry name" value="secretory_peroxidase"/>
    <property type="match status" value="1"/>
</dbReference>
<feature type="binding site" evidence="15">
    <location>
        <position position="82"/>
    </location>
    <ligand>
        <name>Ca(2+)</name>
        <dbReference type="ChEBI" id="CHEBI:29108"/>
        <label>1</label>
    </ligand>
</feature>
<evidence type="ECO:0000256" key="10">
    <source>
        <dbReference type="ARBA" id="ARBA00023004"/>
    </source>
</evidence>
<dbReference type="InterPro" id="IPR019794">
    <property type="entry name" value="Peroxidases_AS"/>
</dbReference>
<evidence type="ECO:0000256" key="16">
    <source>
        <dbReference type="PIRSR" id="PIRSR600823-4"/>
    </source>
</evidence>
<keyword evidence="18" id="KW-0376">Hydrogen peroxide</keyword>
<keyword evidence="10 15" id="KW-0408">Iron</keyword>
<feature type="binding site" evidence="15">
    <location>
        <position position="250"/>
    </location>
    <ligand>
        <name>Ca(2+)</name>
        <dbReference type="ChEBI" id="CHEBI:29108"/>
        <label>2</label>
    </ligand>
</feature>
<evidence type="ECO:0000256" key="8">
    <source>
        <dbReference type="ARBA" id="ARBA00022837"/>
    </source>
</evidence>
<dbReference type="PROSITE" id="PS50873">
    <property type="entry name" value="PEROXIDASE_4"/>
    <property type="match status" value="1"/>
</dbReference>
<feature type="chain" id="PRO_5011809564" description="Peroxidase" evidence="18">
    <location>
        <begin position="31"/>
        <end position="327"/>
    </location>
</feature>
<dbReference type="OrthoDB" id="2113341at2759"/>
<evidence type="ECO:0000256" key="1">
    <source>
        <dbReference type="ARBA" id="ARBA00000189"/>
    </source>
</evidence>
<keyword evidence="9 18" id="KW-0560">Oxidoreductase</keyword>
<dbReference type="GO" id="GO:0140825">
    <property type="term" value="F:lactoperoxidase activity"/>
    <property type="evidence" value="ECO:0007669"/>
    <property type="project" value="UniProtKB-EC"/>
</dbReference>
<proteinExistence type="inferred from homology"/>
<evidence type="ECO:0000256" key="7">
    <source>
        <dbReference type="ARBA" id="ARBA00022723"/>
    </source>
</evidence>
<dbReference type="SUPFAM" id="SSF48113">
    <property type="entry name" value="Heme-dependent peroxidases"/>
    <property type="match status" value="1"/>
</dbReference>
<dbReference type="Gramene" id="Manes.18G144800.1.v8.1">
    <property type="protein sequence ID" value="Manes.18G144800.1.v8.1.CDS"/>
    <property type="gene ID" value="Manes.18G144800.v8.1"/>
</dbReference>
<feature type="site" description="Transition state stabilizer" evidence="16">
    <location>
        <position position="68"/>
    </location>
</feature>
<dbReference type="EMBL" id="CM004404">
    <property type="protein sequence ID" value="OAY24230.1"/>
    <property type="molecule type" value="Genomic_DNA"/>
</dbReference>
<dbReference type="InterPro" id="IPR002016">
    <property type="entry name" value="Haem_peroxidase"/>
</dbReference>
<evidence type="ECO:0000256" key="2">
    <source>
        <dbReference type="ARBA" id="ARBA00002322"/>
    </source>
</evidence>
<dbReference type="InterPro" id="IPR019793">
    <property type="entry name" value="Peroxidases_heam-ligand_BS"/>
</dbReference>
<comment type="subcellular location">
    <subcellularLocation>
        <location evidence="18">Secreted</location>
    </subcellularLocation>
</comment>
<keyword evidence="7 15" id="KW-0479">Metal-binding</keyword>
<feature type="signal peptide" evidence="18">
    <location>
        <begin position="1"/>
        <end position="30"/>
    </location>
</feature>
<dbReference type="GO" id="GO:0009531">
    <property type="term" value="C:secondary cell wall"/>
    <property type="evidence" value="ECO:0000318"/>
    <property type="project" value="GO_Central"/>
</dbReference>
<dbReference type="Gene3D" id="1.10.420.10">
    <property type="entry name" value="Peroxidase, domain 2"/>
    <property type="match status" value="1"/>
</dbReference>
<dbReference type="Pfam" id="PF00141">
    <property type="entry name" value="peroxidase"/>
    <property type="match status" value="1"/>
</dbReference>
<evidence type="ECO:0000256" key="14">
    <source>
        <dbReference type="PIRSR" id="PIRSR600823-2"/>
    </source>
</evidence>
<reference evidence="21" key="1">
    <citation type="journal article" date="2016" name="Nat. Biotechnol.">
        <title>Sequencing wild and cultivated cassava and related species reveals extensive interspecific hybridization and genetic diversity.</title>
        <authorList>
            <person name="Bredeson J.V."/>
            <person name="Lyons J.B."/>
            <person name="Prochnik S.E."/>
            <person name="Wu G.A."/>
            <person name="Ha C.M."/>
            <person name="Edsinger-Gonzales E."/>
            <person name="Grimwood J."/>
            <person name="Schmutz J."/>
            <person name="Rabbi I.Y."/>
            <person name="Egesi C."/>
            <person name="Nauluvula P."/>
            <person name="Lebot V."/>
            <person name="Ndunguru J."/>
            <person name="Mkamilo G."/>
            <person name="Bart R.S."/>
            <person name="Setter T.L."/>
            <person name="Gleadow R.M."/>
            <person name="Kulakow P."/>
            <person name="Ferguson M.E."/>
            <person name="Rounsley S."/>
            <person name="Rokhsar D.S."/>
        </authorList>
    </citation>
    <scope>NUCLEOTIDE SEQUENCE [LARGE SCALE GENOMIC DNA]</scope>
    <source>
        <strain evidence="21">cv. AM560-2</strain>
    </source>
</reference>
<feature type="binding site" evidence="15">
    <location>
        <position position="73"/>
    </location>
    <ligand>
        <name>Ca(2+)</name>
        <dbReference type="ChEBI" id="CHEBI:29108"/>
        <label>1</label>
    </ligand>
</feature>
<dbReference type="PANTHER" id="PTHR31388">
    <property type="entry name" value="PEROXIDASE 72-RELATED"/>
    <property type="match status" value="1"/>
</dbReference>
<feature type="binding site" evidence="15">
    <location>
        <position position="94"/>
    </location>
    <ligand>
        <name>Ca(2+)</name>
        <dbReference type="ChEBI" id="CHEBI:29108"/>
        <label>1</label>
    </ligand>
</feature>
<name>A0A2C9U3I3_MANES</name>
<dbReference type="InterPro" id="IPR010255">
    <property type="entry name" value="Haem_peroxidase_sf"/>
</dbReference>
<comment type="function">
    <text evidence="2">Removal of H(2)O(2), oxidation of toxic reductants, biosynthesis and degradation of lignin, suberization, auxin catabolism, response to environmental stresses such as wounding, pathogen attack and oxidative stress. These functions might be dependent on each isozyme/isoform in each plant tissue.</text>
</comment>
<keyword evidence="6 18" id="KW-0349">Heme</keyword>
<dbReference type="PRINTS" id="PR00458">
    <property type="entry name" value="PEROXIDASE"/>
</dbReference>
<feature type="binding site" evidence="15">
    <location>
        <position position="201"/>
    </location>
    <ligand>
        <name>Ca(2+)</name>
        <dbReference type="ChEBI" id="CHEBI:29108"/>
        <label>2</label>
    </ligand>
</feature>
<comment type="similarity">
    <text evidence="3">Belongs to the peroxidase family. Ascorbate peroxidase subfamily.</text>
</comment>
<feature type="active site" description="Proton acceptor" evidence="13">
    <location>
        <position position="72"/>
    </location>
</feature>